<dbReference type="AlphaFoldDB" id="M9M2Q0"/>
<protein>
    <submittedName>
        <fullName evidence="3">Predicted membrane protein</fullName>
    </submittedName>
</protein>
<sequence>MSIAMRCLNGGERYQLQEAEKKNESYQVVDDDKYWKLGMFYYNPNDPAVWVEKRSGLGLTNNFACWQSWAFLIGLLVLAVAPLALVFFI</sequence>
<dbReference type="RefSeq" id="WP_006286861.1">
    <property type="nucleotide sequence ID" value="NZ_BALG01000185.1"/>
</dbReference>
<dbReference type="InterPro" id="IPR043831">
    <property type="entry name" value="DUF5808"/>
</dbReference>
<comment type="caution">
    <text evidence="3">The sequence shown here is derived from an EMBL/GenBank/DDBJ whole genome shotgun (WGS) entry which is preliminary data.</text>
</comment>
<evidence type="ECO:0000259" key="2">
    <source>
        <dbReference type="Pfam" id="PF19124"/>
    </source>
</evidence>
<evidence type="ECO:0000313" key="4">
    <source>
        <dbReference type="Proteomes" id="UP000029453"/>
    </source>
</evidence>
<accession>M9M2Q0</accession>
<gene>
    <name evidence="3" type="ORF">PPOP_2606</name>
</gene>
<feature type="domain" description="DUF5808" evidence="2">
    <location>
        <begin position="44"/>
        <end position="69"/>
    </location>
</feature>
<dbReference type="EMBL" id="BALG01000185">
    <property type="protein sequence ID" value="GAC43239.1"/>
    <property type="molecule type" value="Genomic_DNA"/>
</dbReference>
<keyword evidence="4" id="KW-1185">Reference proteome</keyword>
<keyword evidence="1" id="KW-1133">Transmembrane helix</keyword>
<dbReference type="Proteomes" id="UP000029453">
    <property type="component" value="Unassembled WGS sequence"/>
</dbReference>
<keyword evidence="1" id="KW-0472">Membrane</keyword>
<evidence type="ECO:0000313" key="3">
    <source>
        <dbReference type="EMBL" id="GAC43239.1"/>
    </source>
</evidence>
<proteinExistence type="predicted"/>
<feature type="transmembrane region" description="Helical" evidence="1">
    <location>
        <begin position="69"/>
        <end position="88"/>
    </location>
</feature>
<organism evidence="3 4">
    <name type="scientific">Paenibacillus popilliae ATCC 14706</name>
    <dbReference type="NCBI Taxonomy" id="1212764"/>
    <lineage>
        <taxon>Bacteria</taxon>
        <taxon>Bacillati</taxon>
        <taxon>Bacillota</taxon>
        <taxon>Bacilli</taxon>
        <taxon>Bacillales</taxon>
        <taxon>Paenibacillaceae</taxon>
        <taxon>Paenibacillus</taxon>
    </lineage>
</organism>
<reference evidence="3 4" key="1">
    <citation type="submission" date="2012-10" db="EMBL/GenBank/DDBJ databases">
        <title>Draft Genome Sequence of Paenibacillus popilliae ATCC 14706T.</title>
        <authorList>
            <person name="Iiyama K."/>
            <person name="Mori K."/>
            <person name="Mon H."/>
            <person name="Chieda Y."/>
            <person name="Lee J.M."/>
            <person name="Kusakabe T."/>
            <person name="Tashiro K."/>
            <person name="Asano S."/>
            <person name="Yasunaga-Aoki C."/>
            <person name="Shimizu S."/>
        </authorList>
    </citation>
    <scope>NUCLEOTIDE SEQUENCE [LARGE SCALE GENOMIC DNA]</scope>
    <source>
        <strain evidence="3 4">ATCC 14706</strain>
    </source>
</reference>
<name>M9M2Q0_PAEPP</name>
<keyword evidence="1" id="KW-0812">Transmembrane</keyword>
<evidence type="ECO:0000256" key="1">
    <source>
        <dbReference type="SAM" id="Phobius"/>
    </source>
</evidence>
<dbReference type="OrthoDB" id="157646at2"/>
<dbReference type="Pfam" id="PF19124">
    <property type="entry name" value="DUF5808"/>
    <property type="match status" value="1"/>
</dbReference>